<feature type="domain" description="UspA" evidence="2">
    <location>
        <begin position="1"/>
        <end position="139"/>
    </location>
</feature>
<evidence type="ECO:0000259" key="2">
    <source>
        <dbReference type="Pfam" id="PF00582"/>
    </source>
</evidence>
<dbReference type="CDD" id="cd00293">
    <property type="entry name" value="USP-like"/>
    <property type="match status" value="1"/>
</dbReference>
<comment type="similarity">
    <text evidence="1">Belongs to the universal stress protein A family.</text>
</comment>
<accession>A0A238W0G2</accession>
<evidence type="ECO:0000256" key="1">
    <source>
        <dbReference type="ARBA" id="ARBA00008791"/>
    </source>
</evidence>
<evidence type="ECO:0000313" key="3">
    <source>
        <dbReference type="EMBL" id="SNR39189.1"/>
    </source>
</evidence>
<name>A0A238W0G2_HALVU</name>
<dbReference type="InterPro" id="IPR006015">
    <property type="entry name" value="Universal_stress_UspA"/>
</dbReference>
<proteinExistence type="inferred from homology"/>
<organism evidence="3 4">
    <name type="scientific">Halorubrum vacuolatum</name>
    <name type="common">Natronobacterium vacuolatum</name>
    <dbReference type="NCBI Taxonomy" id="63740"/>
    <lineage>
        <taxon>Archaea</taxon>
        <taxon>Methanobacteriati</taxon>
        <taxon>Methanobacteriota</taxon>
        <taxon>Stenosarchaea group</taxon>
        <taxon>Halobacteria</taxon>
        <taxon>Halobacteriales</taxon>
        <taxon>Haloferacaceae</taxon>
        <taxon>Halorubrum</taxon>
    </lineage>
</organism>
<dbReference type="SUPFAM" id="SSF52402">
    <property type="entry name" value="Adenine nucleotide alpha hydrolases-like"/>
    <property type="match status" value="1"/>
</dbReference>
<dbReference type="Gene3D" id="3.40.50.620">
    <property type="entry name" value="HUPs"/>
    <property type="match status" value="1"/>
</dbReference>
<evidence type="ECO:0000313" key="4">
    <source>
        <dbReference type="Proteomes" id="UP000198397"/>
    </source>
</evidence>
<gene>
    <name evidence="3" type="ORF">SAMN06264855_104208</name>
</gene>
<sequence>MYDVLLLPVAPDGESTAAIPHARSLAERYDATVHVVCAVDTLERTEEGRRSGSFAERVEKRARKRVESVVEALEVSDIEVTGGIVHDGAVDAIENAIDATDADLVVLSTSAKTGLRRVLLGSVTERIVRISPVPVVTVPIEGRTVDDPDA</sequence>
<keyword evidence="4" id="KW-1185">Reference proteome</keyword>
<dbReference type="RefSeq" id="WP_089384241.1">
    <property type="nucleotide sequence ID" value="NZ_FZNQ01000004.1"/>
</dbReference>
<dbReference type="EMBL" id="FZNQ01000004">
    <property type="protein sequence ID" value="SNR39189.1"/>
    <property type="molecule type" value="Genomic_DNA"/>
</dbReference>
<dbReference type="AlphaFoldDB" id="A0A238W0G2"/>
<dbReference type="OrthoDB" id="105697at2157"/>
<dbReference type="Proteomes" id="UP000198397">
    <property type="component" value="Unassembled WGS sequence"/>
</dbReference>
<dbReference type="Pfam" id="PF00582">
    <property type="entry name" value="Usp"/>
    <property type="match status" value="1"/>
</dbReference>
<dbReference type="InterPro" id="IPR014729">
    <property type="entry name" value="Rossmann-like_a/b/a_fold"/>
</dbReference>
<reference evidence="3 4" key="1">
    <citation type="submission" date="2017-06" db="EMBL/GenBank/DDBJ databases">
        <authorList>
            <person name="Kim H.J."/>
            <person name="Triplett B.A."/>
        </authorList>
    </citation>
    <scope>NUCLEOTIDE SEQUENCE [LARGE SCALE GENOMIC DNA]</scope>
    <source>
        <strain evidence="3 4">DSM 8800</strain>
    </source>
</reference>
<protein>
    <submittedName>
        <fullName evidence="3">Nucleotide-binding universal stress protein, UspA family</fullName>
    </submittedName>
</protein>
<dbReference type="PRINTS" id="PR01438">
    <property type="entry name" value="UNVRSLSTRESS"/>
</dbReference>
<dbReference type="PANTHER" id="PTHR46268">
    <property type="entry name" value="STRESS RESPONSE PROTEIN NHAX"/>
    <property type="match status" value="1"/>
</dbReference>
<dbReference type="InterPro" id="IPR006016">
    <property type="entry name" value="UspA"/>
</dbReference>
<dbReference type="PANTHER" id="PTHR46268:SF6">
    <property type="entry name" value="UNIVERSAL STRESS PROTEIN UP12"/>
    <property type="match status" value="1"/>
</dbReference>